<dbReference type="Pfam" id="PF12419">
    <property type="entry name" value="DUF3670"/>
    <property type="match status" value="1"/>
</dbReference>
<evidence type="ECO:0008006" key="7">
    <source>
        <dbReference type="Google" id="ProtNLM"/>
    </source>
</evidence>
<reference evidence="5" key="1">
    <citation type="journal article" date="2014" name="Int. J. Syst. Evol. Microbiol.">
        <title>Complete genome sequence of Corynebacterium casei LMG S-19264T (=DSM 44701T), isolated from a smear-ripened cheese.</title>
        <authorList>
            <consortium name="US DOE Joint Genome Institute (JGI-PGF)"/>
            <person name="Walter F."/>
            <person name="Albersmeier A."/>
            <person name="Kalinowski J."/>
            <person name="Ruckert C."/>
        </authorList>
    </citation>
    <scope>NUCLEOTIDE SEQUENCE</scope>
    <source>
        <strain evidence="5">JCM 18487</strain>
    </source>
</reference>
<keyword evidence="6" id="KW-1185">Reference proteome</keyword>
<dbReference type="InterPro" id="IPR014001">
    <property type="entry name" value="Helicase_ATP-bd"/>
</dbReference>
<dbReference type="InterPro" id="IPR022138">
    <property type="entry name" value="DUF3670"/>
</dbReference>
<protein>
    <recommendedName>
        <fullName evidence="7">SNF2 family DNA or RNA helicase</fullName>
    </recommendedName>
</protein>
<dbReference type="PANTHER" id="PTHR45629">
    <property type="entry name" value="SNF2/RAD54 FAMILY MEMBER"/>
    <property type="match status" value="1"/>
</dbReference>
<dbReference type="GO" id="GO:0016787">
    <property type="term" value="F:hydrolase activity"/>
    <property type="evidence" value="ECO:0007669"/>
    <property type="project" value="UniProtKB-KW"/>
</dbReference>
<dbReference type="SMART" id="SM00490">
    <property type="entry name" value="HELICc"/>
    <property type="match status" value="1"/>
</dbReference>
<dbReference type="InterPro" id="IPR000330">
    <property type="entry name" value="SNF2_N"/>
</dbReference>
<dbReference type="RefSeq" id="WP_229776688.1">
    <property type="nucleotide sequence ID" value="NZ_BMOY01000025.1"/>
</dbReference>
<evidence type="ECO:0000313" key="6">
    <source>
        <dbReference type="Proteomes" id="UP000637695"/>
    </source>
</evidence>
<comment type="caution">
    <text evidence="5">The sequence shown here is derived from an EMBL/GenBank/DDBJ whole genome shotgun (WGS) entry which is preliminary data.</text>
</comment>
<dbReference type="InterPro" id="IPR038718">
    <property type="entry name" value="SNF2-like_sf"/>
</dbReference>
<evidence type="ECO:0000256" key="2">
    <source>
        <dbReference type="SAM" id="MobiDB-lite"/>
    </source>
</evidence>
<dbReference type="Pfam" id="PF00271">
    <property type="entry name" value="Helicase_C"/>
    <property type="match status" value="1"/>
</dbReference>
<dbReference type="SUPFAM" id="SSF52540">
    <property type="entry name" value="P-loop containing nucleoside triphosphate hydrolases"/>
    <property type="match status" value="2"/>
</dbReference>
<dbReference type="Proteomes" id="UP000637695">
    <property type="component" value="Unassembled WGS sequence"/>
</dbReference>
<feature type="region of interest" description="Disordered" evidence="2">
    <location>
        <begin position="250"/>
        <end position="281"/>
    </location>
</feature>
<dbReference type="GO" id="GO:0015616">
    <property type="term" value="F:DNA translocase activity"/>
    <property type="evidence" value="ECO:0007669"/>
    <property type="project" value="TreeGrafter"/>
</dbReference>
<feature type="domain" description="Helicase C-terminal" evidence="4">
    <location>
        <begin position="983"/>
        <end position="1138"/>
    </location>
</feature>
<dbReference type="PROSITE" id="PS51192">
    <property type="entry name" value="HELICASE_ATP_BIND_1"/>
    <property type="match status" value="1"/>
</dbReference>
<dbReference type="Gene3D" id="3.40.50.300">
    <property type="entry name" value="P-loop containing nucleotide triphosphate hydrolases"/>
    <property type="match status" value="1"/>
</dbReference>
<organism evidence="5 6">
    <name type="scientific">Alicyclobacillus cellulosilyticus</name>
    <dbReference type="NCBI Taxonomy" id="1003997"/>
    <lineage>
        <taxon>Bacteria</taxon>
        <taxon>Bacillati</taxon>
        <taxon>Bacillota</taxon>
        <taxon>Bacilli</taxon>
        <taxon>Bacillales</taxon>
        <taxon>Alicyclobacillaceae</taxon>
        <taxon>Alicyclobacillus</taxon>
    </lineage>
</organism>
<reference evidence="5" key="2">
    <citation type="submission" date="2020-09" db="EMBL/GenBank/DDBJ databases">
        <authorList>
            <person name="Sun Q."/>
            <person name="Ohkuma M."/>
        </authorList>
    </citation>
    <scope>NUCLEOTIDE SEQUENCE</scope>
    <source>
        <strain evidence="5">JCM 18487</strain>
    </source>
</reference>
<dbReference type="InterPro" id="IPR050496">
    <property type="entry name" value="SNF2_RAD54_helicase_repair"/>
</dbReference>
<sequence>MMLSPAYATTDSRPWQIVLSIAWTGDGLAITGNMPDGTVCDPLALALGLFARHEDSYYGTLCKTVRTPSGWEGVWLSPLDALVYFADPEAYQNPVYTWFWTAPVHELRRAAQWMRETISGGRYVPDFTAWRSGQLRWKPDVADVAASPAGEAAGVVADAGAVHEAGGSARSAAAWAEICAALPFAGDWFDMAVRAWLDAHPERLAAWNEVCARNPWFTRRLESSRRSRRHGAGGTALAAAADAARTARDADATGVVNPGDAMHAASGDEAAGDAAAGNGGRRADAGAVVAAREPAGASDLIQDEEDFLLALGFRTDDAPFVTGLRLMEPRTEDAPWRLEVVLLDKAMAGQGEVAAVEGTGAHAPDAASALSAPAVLAPAVPRAAAPAAWRRWLHRADKAEARIAARFPWLAGEDGRVQNEIDDETAWRFLREAAPALAELQVPVLVPAWWDALQKARPKLVASIQPPASGAPARFSLEQTVAFSWRVALGGVEMTEEEFAALVAHERRLMQFRGRWLALDPALVAKVEQAMRRRAGGMTLRELIALHLTGDLAATAAPGDDAAEAELAAGATAAGATEETSATAEADATAEAGATVAGTTAEVAAHAVPDVAVAVDVSHHPRLAELLRPLADSRAMPLLPVPAGFHGTLRPYQQVGFSWLAFLRQFGLGACLADDMGLGKTVQFIAYLLHLRAEADAHTAADPVATGDLGAASAHAVGDGADHPAPALLVCPTSVIGNWQKELQRFAPGLRVYVHYGPGRAHGEAFAETARAHDLVLTSYTLCHLDRADLGEIDWACVCLDEAQNIKNPHAKQAQAVRRLRAEHRIALTGTPVENRLTELWSIFQFLNPGYLGSLSSFMRRFARPIERDGDREALARLQRLIQPFLLRRTKRDPSIALDLPDKTEHKAFVALSKEQAALYQTVVDEMMRRLDDLDPMERRGLILATLTKLKQVCDHPALFLGDPLPTGRALARFIHRSVKLARLLEMVEELREEGDACLIFTQFVEAGRMLQTVLTAHLGEEVLFLHGGVPKRARDEMVARFQAGAAGVFILSLRAGGIGLNLTAANHVFHFDRWWNPAVEDQATDRAYRIGQSRHVQVHKFVALGTLEERIDQMLEDKQALRQHIASAGEAWITELSTDELRELFALRQAWVAEE</sequence>
<feature type="compositionally biased region" description="Low complexity" evidence="2">
    <location>
        <begin position="264"/>
        <end position="276"/>
    </location>
</feature>
<dbReference type="PROSITE" id="PS51194">
    <property type="entry name" value="HELICASE_CTER"/>
    <property type="match status" value="1"/>
</dbReference>
<dbReference type="EMBL" id="BMOY01000025">
    <property type="protein sequence ID" value="GGJ08453.1"/>
    <property type="molecule type" value="Genomic_DNA"/>
</dbReference>
<dbReference type="Pfam" id="PF00176">
    <property type="entry name" value="SNF2-rel_dom"/>
    <property type="match status" value="1"/>
</dbReference>
<evidence type="ECO:0000256" key="1">
    <source>
        <dbReference type="ARBA" id="ARBA00022801"/>
    </source>
</evidence>
<accession>A0A917NKY2</accession>
<evidence type="ECO:0000259" key="3">
    <source>
        <dbReference type="PROSITE" id="PS51192"/>
    </source>
</evidence>
<dbReference type="CDD" id="cd18793">
    <property type="entry name" value="SF2_C_SNF"/>
    <property type="match status" value="1"/>
</dbReference>
<dbReference type="CDD" id="cd18012">
    <property type="entry name" value="DEXQc_arch_SWI2_SNF2"/>
    <property type="match status" value="1"/>
</dbReference>
<dbReference type="InterPro" id="IPR001650">
    <property type="entry name" value="Helicase_C-like"/>
</dbReference>
<evidence type="ECO:0000313" key="5">
    <source>
        <dbReference type="EMBL" id="GGJ08453.1"/>
    </source>
</evidence>
<dbReference type="AlphaFoldDB" id="A0A917NKY2"/>
<dbReference type="InterPro" id="IPR027417">
    <property type="entry name" value="P-loop_NTPase"/>
</dbReference>
<gene>
    <name evidence="5" type="ORF">GCM10010885_16980</name>
</gene>
<feature type="domain" description="Helicase ATP-binding" evidence="3">
    <location>
        <begin position="661"/>
        <end position="850"/>
    </location>
</feature>
<name>A0A917NKY2_9BACL</name>
<dbReference type="Gene3D" id="3.40.50.10810">
    <property type="entry name" value="Tandem AAA-ATPase domain"/>
    <property type="match status" value="1"/>
</dbReference>
<dbReference type="FunFam" id="3.40.50.300:FF:000533">
    <property type="entry name" value="Helicase, Snf2 family"/>
    <property type="match status" value="1"/>
</dbReference>
<feature type="region of interest" description="Disordered" evidence="2">
    <location>
        <begin position="568"/>
        <end position="588"/>
    </location>
</feature>
<dbReference type="PANTHER" id="PTHR45629:SF7">
    <property type="entry name" value="DNA EXCISION REPAIR PROTEIN ERCC-6-RELATED"/>
    <property type="match status" value="1"/>
</dbReference>
<dbReference type="InterPro" id="IPR049730">
    <property type="entry name" value="SNF2/RAD54-like_C"/>
</dbReference>
<keyword evidence="1" id="KW-0378">Hydrolase</keyword>
<proteinExistence type="predicted"/>
<dbReference type="GO" id="GO:0005524">
    <property type="term" value="F:ATP binding"/>
    <property type="evidence" value="ECO:0007669"/>
    <property type="project" value="InterPro"/>
</dbReference>
<dbReference type="SMART" id="SM00487">
    <property type="entry name" value="DEXDc"/>
    <property type="match status" value="1"/>
</dbReference>
<evidence type="ECO:0000259" key="4">
    <source>
        <dbReference type="PROSITE" id="PS51194"/>
    </source>
</evidence>